<name>A0AAE1BZI4_9PEZI</name>
<accession>A0AAE1BZI4</accession>
<evidence type="ECO:0000313" key="2">
    <source>
        <dbReference type="EMBL" id="KAK3673342.1"/>
    </source>
</evidence>
<dbReference type="InterPro" id="IPR021409">
    <property type="entry name" value="DUF3047"/>
</dbReference>
<reference evidence="2" key="1">
    <citation type="submission" date="2023-07" db="EMBL/GenBank/DDBJ databases">
        <title>Black Yeasts Isolated from many extreme environments.</title>
        <authorList>
            <person name="Coleine C."/>
            <person name="Stajich J.E."/>
            <person name="Selbmann L."/>
        </authorList>
    </citation>
    <scope>NUCLEOTIDE SEQUENCE</scope>
    <source>
        <strain evidence="2">CCFEE 5485</strain>
    </source>
</reference>
<gene>
    <name evidence="2" type="ORF">LTR78_006888</name>
</gene>
<evidence type="ECO:0000313" key="3">
    <source>
        <dbReference type="Proteomes" id="UP001274830"/>
    </source>
</evidence>
<keyword evidence="3" id="KW-1185">Reference proteome</keyword>
<organism evidence="2 3">
    <name type="scientific">Recurvomyces mirabilis</name>
    <dbReference type="NCBI Taxonomy" id="574656"/>
    <lineage>
        <taxon>Eukaryota</taxon>
        <taxon>Fungi</taxon>
        <taxon>Dikarya</taxon>
        <taxon>Ascomycota</taxon>
        <taxon>Pezizomycotina</taxon>
        <taxon>Dothideomycetes</taxon>
        <taxon>Dothideomycetidae</taxon>
        <taxon>Mycosphaerellales</taxon>
        <taxon>Teratosphaeriaceae</taxon>
        <taxon>Recurvomyces</taxon>
    </lineage>
</organism>
<comment type="caution">
    <text evidence="2">The sequence shown here is derived from an EMBL/GenBank/DDBJ whole genome shotgun (WGS) entry which is preliminary data.</text>
</comment>
<dbReference type="AlphaFoldDB" id="A0AAE1BZI4"/>
<feature type="compositionally biased region" description="Basic and acidic residues" evidence="1">
    <location>
        <begin position="218"/>
        <end position="228"/>
    </location>
</feature>
<feature type="compositionally biased region" description="Polar residues" evidence="1">
    <location>
        <begin position="240"/>
        <end position="249"/>
    </location>
</feature>
<evidence type="ECO:0000256" key="1">
    <source>
        <dbReference type="SAM" id="MobiDB-lite"/>
    </source>
</evidence>
<dbReference type="EMBL" id="JAUTXT010000026">
    <property type="protein sequence ID" value="KAK3673342.1"/>
    <property type="molecule type" value="Genomic_DNA"/>
</dbReference>
<protein>
    <submittedName>
        <fullName evidence="2">Uncharacterized protein</fullName>
    </submittedName>
</protein>
<sequence length="425" mass="47612">MSLSQQEFEKTWEAAGENQAAHAIDAAWRPYQLVNSSSHTSRPECHDTTRAALERRINSLVQDPTISKASASHHLITLPANCIPWTPTGRNLKTGTTTSIFSSGRLWRSKLLDLWVGPQFGVWYRIGVNGRVFNSTADSNTFVTGTSGELYIANQLPGWFTNPIGGRVSDNLGAYHATEGNFELLVIVWKPGTDVQSLFQKTSLPDDSPGAPFVKQELDRAKTEDERPTPPGSTIYISPASASTTTTGIDQSKTPCIHCKPYQNVGIIQTDLEPAIPLKPGTKVSWDWLLISLPSRTREDLDFTHDYLSVAFEFENGRDLTYTWSWELPEEYGYWCPFSTWTDRECHVVIRSETKLLGQWLGESRDIYADYVKYIDDGKGDVEAIPKQVVKVWLIAANMLQKHKEEMTVKDLKITGREGAVVEVI</sequence>
<dbReference type="Pfam" id="PF11249">
    <property type="entry name" value="DUF3047"/>
    <property type="match status" value="1"/>
</dbReference>
<dbReference type="Proteomes" id="UP001274830">
    <property type="component" value="Unassembled WGS sequence"/>
</dbReference>
<proteinExistence type="predicted"/>
<feature type="region of interest" description="Disordered" evidence="1">
    <location>
        <begin position="218"/>
        <end position="249"/>
    </location>
</feature>